<dbReference type="NCBIfam" id="NF033516">
    <property type="entry name" value="transpos_IS3"/>
    <property type="match status" value="1"/>
</dbReference>
<evidence type="ECO:0000313" key="2">
    <source>
        <dbReference type="EMBL" id="PJC01844.1"/>
    </source>
</evidence>
<dbReference type="SUPFAM" id="SSF53098">
    <property type="entry name" value="Ribonuclease H-like"/>
    <property type="match status" value="1"/>
</dbReference>
<dbReference type="InterPro" id="IPR048020">
    <property type="entry name" value="Transpos_IS3"/>
</dbReference>
<dbReference type="PANTHER" id="PTHR46889">
    <property type="entry name" value="TRANSPOSASE INSF FOR INSERTION SEQUENCE IS3B-RELATED"/>
    <property type="match status" value="1"/>
</dbReference>
<sequence length="277" mass="32595">MIIGENQTRLTKTEIAKKLGRSRGSFYYKKILPAKDLLLKESIKKVMSEHPAYGHKRIAMELKLNRKRILRVMKKFDLKPYRRRGRRPNKKDDQNKIPSIYPNIIKHFCPIRPNVVWVADFTYIDFQGMFIYLATIEDRFTRQVVGYNIASRHTEELVCGAFENALMNVGKAPLYHHDDQGSEYDSNKYLGLLKREKVKISMSKKASPWENPHKESYYSGFKLDLGSTDQFETLGELINAIYQTIYYYNNKRIHTKLKMSPQKFAEQYYLKNKLTCG</sequence>
<dbReference type="EMBL" id="PFSY01000121">
    <property type="protein sequence ID" value="PJC01844.1"/>
    <property type="molecule type" value="Genomic_DNA"/>
</dbReference>
<organism evidence="2 3">
    <name type="scientific">Candidatus Komeilibacteria bacterium CG_4_9_14_0_8_um_filter_36_9</name>
    <dbReference type="NCBI Taxonomy" id="1974473"/>
    <lineage>
        <taxon>Bacteria</taxon>
        <taxon>Candidatus Komeiliibacteriota</taxon>
    </lineage>
</organism>
<feature type="domain" description="Integrase catalytic" evidence="1">
    <location>
        <begin position="109"/>
        <end position="269"/>
    </location>
</feature>
<comment type="caution">
    <text evidence="2">The sequence shown here is derived from an EMBL/GenBank/DDBJ whole genome shotgun (WGS) entry which is preliminary data.</text>
</comment>
<dbReference type="GO" id="GO:0003676">
    <property type="term" value="F:nucleic acid binding"/>
    <property type="evidence" value="ECO:0007669"/>
    <property type="project" value="InterPro"/>
</dbReference>
<evidence type="ECO:0000259" key="1">
    <source>
        <dbReference type="PROSITE" id="PS50994"/>
    </source>
</evidence>
<dbReference type="GO" id="GO:0015074">
    <property type="term" value="P:DNA integration"/>
    <property type="evidence" value="ECO:0007669"/>
    <property type="project" value="InterPro"/>
</dbReference>
<dbReference type="InterPro" id="IPR001584">
    <property type="entry name" value="Integrase_cat-core"/>
</dbReference>
<dbReference type="Pfam" id="PF00665">
    <property type="entry name" value="rve"/>
    <property type="match status" value="1"/>
</dbReference>
<dbReference type="InterPro" id="IPR036397">
    <property type="entry name" value="RNaseH_sf"/>
</dbReference>
<name>A0A2M8DR30_9BACT</name>
<dbReference type="PANTHER" id="PTHR46889:SF7">
    <property type="entry name" value="TRANSPOSASE FOR INSERTION SEQUENCE ELEMENT IS904"/>
    <property type="match status" value="1"/>
</dbReference>
<dbReference type="Pfam" id="PF13333">
    <property type="entry name" value="rve_2"/>
    <property type="match status" value="1"/>
</dbReference>
<dbReference type="PROSITE" id="PS50994">
    <property type="entry name" value="INTEGRASE"/>
    <property type="match status" value="1"/>
</dbReference>
<dbReference type="InterPro" id="IPR012337">
    <property type="entry name" value="RNaseH-like_sf"/>
</dbReference>
<reference evidence="3" key="1">
    <citation type="submission" date="2017-09" db="EMBL/GenBank/DDBJ databases">
        <title>Depth-based differentiation of microbial function through sediment-hosted aquifers and enrichment of novel symbionts in the deep terrestrial subsurface.</title>
        <authorList>
            <person name="Probst A.J."/>
            <person name="Ladd B."/>
            <person name="Jarett J.K."/>
            <person name="Geller-Mcgrath D.E."/>
            <person name="Sieber C.M.K."/>
            <person name="Emerson J.B."/>
            <person name="Anantharaman K."/>
            <person name="Thomas B.C."/>
            <person name="Malmstrom R."/>
            <person name="Stieglmeier M."/>
            <person name="Klingl A."/>
            <person name="Woyke T."/>
            <person name="Ryan C.M."/>
            <person name="Banfield J.F."/>
        </authorList>
    </citation>
    <scope>NUCLEOTIDE SEQUENCE [LARGE SCALE GENOMIC DNA]</scope>
</reference>
<dbReference type="AlphaFoldDB" id="A0A2M8DR30"/>
<dbReference type="InterPro" id="IPR050900">
    <property type="entry name" value="Transposase_IS3/IS150/IS904"/>
</dbReference>
<dbReference type="Gene3D" id="3.30.420.10">
    <property type="entry name" value="Ribonuclease H-like superfamily/Ribonuclease H"/>
    <property type="match status" value="1"/>
</dbReference>
<feature type="non-terminal residue" evidence="2">
    <location>
        <position position="277"/>
    </location>
</feature>
<evidence type="ECO:0000313" key="3">
    <source>
        <dbReference type="Proteomes" id="UP000230136"/>
    </source>
</evidence>
<gene>
    <name evidence="2" type="ORF">CO073_02610</name>
</gene>
<accession>A0A2M8DR30</accession>
<dbReference type="Proteomes" id="UP000230136">
    <property type="component" value="Unassembled WGS sequence"/>
</dbReference>
<proteinExistence type="predicted"/>
<protein>
    <recommendedName>
        <fullName evidence="1">Integrase catalytic domain-containing protein</fullName>
    </recommendedName>
</protein>